<comment type="caution">
    <text evidence="1">The sequence shown here is derived from an EMBL/GenBank/DDBJ whole genome shotgun (WGS) entry which is preliminary data.</text>
</comment>
<dbReference type="InterPro" id="IPR032710">
    <property type="entry name" value="NTF2-like_dom_sf"/>
</dbReference>
<gene>
    <name evidence="1" type="ORF">HNR48_000529</name>
</gene>
<organism evidence="1 2">
    <name type="scientific">Pseudoteredinibacter isoporae</name>
    <dbReference type="NCBI Taxonomy" id="570281"/>
    <lineage>
        <taxon>Bacteria</taxon>
        <taxon>Pseudomonadati</taxon>
        <taxon>Pseudomonadota</taxon>
        <taxon>Gammaproteobacteria</taxon>
        <taxon>Cellvibrionales</taxon>
        <taxon>Cellvibrionaceae</taxon>
        <taxon>Pseudoteredinibacter</taxon>
    </lineage>
</organism>
<dbReference type="AlphaFoldDB" id="A0A7X0JRV5"/>
<evidence type="ECO:0000313" key="1">
    <source>
        <dbReference type="EMBL" id="MBB6520251.1"/>
    </source>
</evidence>
<dbReference type="InParanoid" id="A0A7X0JRV5"/>
<protein>
    <recommendedName>
        <fullName evidence="3">SnoaL-like domain-containing protein</fullName>
    </recommendedName>
</protein>
<sequence>MKIDIENIIRRYIRAKDDNNPQLMNRVFSEQATLEMEVNTGAIDFPSVTQGRDEITKTLVRDFNKTYENIYTFCLSDSVIEKQNSLDCRWFVAMSEKATGDVRVGYGDYQWRFCNDDLCLVDKLTIVIEDMIVFSNTEEGELMSWASGLPYPWVRSSELSTCTPEIIPLSKILPVIT</sequence>
<dbReference type="Proteomes" id="UP000528457">
    <property type="component" value="Unassembled WGS sequence"/>
</dbReference>
<dbReference type="SUPFAM" id="SSF54427">
    <property type="entry name" value="NTF2-like"/>
    <property type="match status" value="1"/>
</dbReference>
<dbReference type="RefSeq" id="WP_166851780.1">
    <property type="nucleotide sequence ID" value="NZ_JAAONY010000001.1"/>
</dbReference>
<dbReference type="EMBL" id="JACHHT010000001">
    <property type="protein sequence ID" value="MBB6520251.1"/>
    <property type="molecule type" value="Genomic_DNA"/>
</dbReference>
<reference evidence="1 2" key="1">
    <citation type="submission" date="2020-08" db="EMBL/GenBank/DDBJ databases">
        <title>Genomic Encyclopedia of Type Strains, Phase IV (KMG-IV): sequencing the most valuable type-strain genomes for metagenomic binning, comparative biology and taxonomic classification.</title>
        <authorList>
            <person name="Goeker M."/>
        </authorList>
    </citation>
    <scope>NUCLEOTIDE SEQUENCE [LARGE SCALE GENOMIC DNA]</scope>
    <source>
        <strain evidence="1 2">DSM 22368</strain>
    </source>
</reference>
<evidence type="ECO:0008006" key="3">
    <source>
        <dbReference type="Google" id="ProtNLM"/>
    </source>
</evidence>
<proteinExistence type="predicted"/>
<keyword evidence="2" id="KW-1185">Reference proteome</keyword>
<accession>A0A7X0JRV5</accession>
<name>A0A7X0JRV5_9GAMM</name>
<evidence type="ECO:0000313" key="2">
    <source>
        <dbReference type="Proteomes" id="UP000528457"/>
    </source>
</evidence>
<dbReference type="Gene3D" id="3.10.450.50">
    <property type="match status" value="1"/>
</dbReference>